<dbReference type="Gene3D" id="3.40.50.2300">
    <property type="match status" value="1"/>
</dbReference>
<feature type="domain" description="Response regulatory" evidence="5">
    <location>
        <begin position="11"/>
        <end position="123"/>
    </location>
</feature>
<dbReference type="InterPro" id="IPR011006">
    <property type="entry name" value="CheY-like_superfamily"/>
</dbReference>
<dbReference type="AlphaFoldDB" id="A0A0J6SST8"/>
<dbReference type="SMART" id="SM00448">
    <property type="entry name" value="REC"/>
    <property type="match status" value="1"/>
</dbReference>
<evidence type="ECO:0000313" key="6">
    <source>
        <dbReference type="EMBL" id="KMO36612.1"/>
    </source>
</evidence>
<dbReference type="GO" id="GO:0000160">
    <property type="term" value="P:phosphorelay signal transduction system"/>
    <property type="evidence" value="ECO:0007669"/>
    <property type="project" value="InterPro"/>
</dbReference>
<accession>A0A0J6SST8</accession>
<dbReference type="SUPFAM" id="SSF52172">
    <property type="entry name" value="CheY-like"/>
    <property type="match status" value="1"/>
</dbReference>
<evidence type="ECO:0000256" key="4">
    <source>
        <dbReference type="PROSITE-ProRule" id="PRU00169"/>
    </source>
</evidence>
<keyword evidence="3" id="KW-0804">Transcription</keyword>
<keyword evidence="7" id="KW-1185">Reference proteome</keyword>
<dbReference type="InterPro" id="IPR050595">
    <property type="entry name" value="Bact_response_regulator"/>
</dbReference>
<name>A0A0J6SST8_9HYPH</name>
<sequence>MSFAPTTSLPVVLVVEDDPLVRMMALDMLEEGGFAVTEADSADAAWTVLETDPTISAVFTDIEMPGSMNGLELAGRVAARWPHIRLVLTSGRAVVRVQDCPRSGRFVPKPYNSGQLLSALTDP</sequence>
<dbReference type="OrthoDB" id="9784719at2"/>
<protein>
    <submittedName>
        <fullName evidence="6">Response regulator receiver protein</fullName>
    </submittedName>
</protein>
<evidence type="ECO:0000256" key="3">
    <source>
        <dbReference type="ARBA" id="ARBA00023163"/>
    </source>
</evidence>
<evidence type="ECO:0000256" key="2">
    <source>
        <dbReference type="ARBA" id="ARBA00023015"/>
    </source>
</evidence>
<keyword evidence="2" id="KW-0805">Transcription regulation</keyword>
<organism evidence="6 7">
    <name type="scientific">Methylobacterium variabile</name>
    <dbReference type="NCBI Taxonomy" id="298794"/>
    <lineage>
        <taxon>Bacteria</taxon>
        <taxon>Pseudomonadati</taxon>
        <taxon>Pseudomonadota</taxon>
        <taxon>Alphaproteobacteria</taxon>
        <taxon>Hyphomicrobiales</taxon>
        <taxon>Methylobacteriaceae</taxon>
        <taxon>Methylobacterium</taxon>
    </lineage>
</organism>
<proteinExistence type="predicted"/>
<dbReference type="InterPro" id="IPR001789">
    <property type="entry name" value="Sig_transdc_resp-reg_receiver"/>
</dbReference>
<gene>
    <name evidence="6" type="ORF">VQ02_15130</name>
</gene>
<dbReference type="EMBL" id="LABY01000097">
    <property type="protein sequence ID" value="KMO36612.1"/>
    <property type="molecule type" value="Genomic_DNA"/>
</dbReference>
<keyword evidence="1 4" id="KW-0597">Phosphoprotein</keyword>
<dbReference type="PATRIC" id="fig|298794.3.peg.7942"/>
<reference evidence="6 7" key="1">
    <citation type="submission" date="2015-03" db="EMBL/GenBank/DDBJ databases">
        <title>Genome sequencing of Methylobacterium variabile DSM 16961.</title>
        <authorList>
            <person name="Chaudhry V."/>
            <person name="Patil P.B."/>
        </authorList>
    </citation>
    <scope>NUCLEOTIDE SEQUENCE [LARGE SCALE GENOMIC DNA]</scope>
    <source>
        <strain evidence="6 7">DSM 16961</strain>
    </source>
</reference>
<evidence type="ECO:0000313" key="7">
    <source>
        <dbReference type="Proteomes" id="UP000035955"/>
    </source>
</evidence>
<dbReference type="PANTHER" id="PTHR44591">
    <property type="entry name" value="STRESS RESPONSE REGULATOR PROTEIN 1"/>
    <property type="match status" value="1"/>
</dbReference>
<dbReference type="Pfam" id="PF00072">
    <property type="entry name" value="Response_reg"/>
    <property type="match status" value="1"/>
</dbReference>
<evidence type="ECO:0000259" key="5">
    <source>
        <dbReference type="PROSITE" id="PS50110"/>
    </source>
</evidence>
<dbReference type="RefSeq" id="WP_048445035.1">
    <property type="nucleotide sequence ID" value="NZ_LABY01000097.1"/>
</dbReference>
<feature type="modified residue" description="4-aspartylphosphate" evidence="4">
    <location>
        <position position="61"/>
    </location>
</feature>
<dbReference type="PROSITE" id="PS50110">
    <property type="entry name" value="RESPONSE_REGULATORY"/>
    <property type="match status" value="1"/>
</dbReference>
<dbReference type="PANTHER" id="PTHR44591:SF3">
    <property type="entry name" value="RESPONSE REGULATORY DOMAIN-CONTAINING PROTEIN"/>
    <property type="match status" value="1"/>
</dbReference>
<comment type="caution">
    <text evidence="6">The sequence shown here is derived from an EMBL/GenBank/DDBJ whole genome shotgun (WGS) entry which is preliminary data.</text>
</comment>
<dbReference type="Proteomes" id="UP000035955">
    <property type="component" value="Unassembled WGS sequence"/>
</dbReference>
<evidence type="ECO:0000256" key="1">
    <source>
        <dbReference type="ARBA" id="ARBA00022553"/>
    </source>
</evidence>